<dbReference type="InterPro" id="IPR036866">
    <property type="entry name" value="RibonucZ/Hydroxyglut_hydro"/>
</dbReference>
<organism evidence="2 3">
    <name type="scientific">Sorangium cellulosum</name>
    <name type="common">Polyangium cellulosum</name>
    <dbReference type="NCBI Taxonomy" id="56"/>
    <lineage>
        <taxon>Bacteria</taxon>
        <taxon>Pseudomonadati</taxon>
        <taxon>Myxococcota</taxon>
        <taxon>Polyangia</taxon>
        <taxon>Polyangiales</taxon>
        <taxon>Polyangiaceae</taxon>
        <taxon>Sorangium</taxon>
    </lineage>
</organism>
<gene>
    <name evidence="2" type="ORF">SOCEGT47_023650</name>
</gene>
<evidence type="ECO:0000259" key="1">
    <source>
        <dbReference type="SMART" id="SM00849"/>
    </source>
</evidence>
<dbReference type="AlphaFoldDB" id="A0A4P2PYF0"/>
<dbReference type="SUPFAM" id="SSF56281">
    <property type="entry name" value="Metallo-hydrolase/oxidoreductase"/>
    <property type="match status" value="1"/>
</dbReference>
<dbReference type="SMART" id="SM00849">
    <property type="entry name" value="Lactamase_B"/>
    <property type="match status" value="1"/>
</dbReference>
<dbReference type="PANTHER" id="PTHR23131">
    <property type="entry name" value="ENDORIBONUCLEASE LACTB2"/>
    <property type="match status" value="1"/>
</dbReference>
<dbReference type="RefSeq" id="WP_129347126.1">
    <property type="nucleotide sequence ID" value="NZ_CP012670.1"/>
</dbReference>
<proteinExistence type="predicted"/>
<dbReference type="EMBL" id="CP012670">
    <property type="protein sequence ID" value="AUX21869.1"/>
    <property type="molecule type" value="Genomic_DNA"/>
</dbReference>
<dbReference type="InterPro" id="IPR050662">
    <property type="entry name" value="Sec-metab_biosynth-thioest"/>
</dbReference>
<sequence length="311" mass="34145">MSVPALPPHITFLQRGVLNSNSVVVHAPDAFLLFDTGYCTGAPALERAVVEQAGRSLAELAMIVNTHAHPDHTGGNAYLQERSRCEIVTSDIDRMLIESGDPVTLMRDWADLQCPSFQVTRAVRPGETLAFGGAEFVVIDGSGHAAGEVSYYCARDKLLICGDLLWQSGFSNVVPLVEGIGGLARHERSLAALRALDVEIAIPGHGPLLVGRDAVRQRIDDSIETIRFYRAHRDRWASTVLKSFVIMHVLAAERATRGAFVARCERSPWFREQAARFFPGQERLLDALVDDLLGKRILRAEHDQLTCALVA</sequence>
<dbReference type="OrthoDB" id="9802248at2"/>
<dbReference type="Proteomes" id="UP000295781">
    <property type="component" value="Chromosome"/>
</dbReference>
<name>A0A4P2PYF0_SORCE</name>
<protein>
    <recommendedName>
        <fullName evidence="1">Metallo-beta-lactamase domain-containing protein</fullName>
    </recommendedName>
</protein>
<accession>A0A4P2PYF0</accession>
<evidence type="ECO:0000313" key="3">
    <source>
        <dbReference type="Proteomes" id="UP000295781"/>
    </source>
</evidence>
<dbReference type="Pfam" id="PF00753">
    <property type="entry name" value="Lactamase_B"/>
    <property type="match status" value="1"/>
</dbReference>
<dbReference type="Gene3D" id="3.60.15.10">
    <property type="entry name" value="Ribonuclease Z/Hydroxyacylglutathione hydrolase-like"/>
    <property type="match status" value="1"/>
</dbReference>
<evidence type="ECO:0000313" key="2">
    <source>
        <dbReference type="EMBL" id="AUX21869.1"/>
    </source>
</evidence>
<reference evidence="2 3" key="1">
    <citation type="submission" date="2015-09" db="EMBL/GenBank/DDBJ databases">
        <title>Sorangium comparison.</title>
        <authorList>
            <person name="Zaburannyi N."/>
            <person name="Bunk B."/>
            <person name="Overmann J."/>
            <person name="Mueller R."/>
        </authorList>
    </citation>
    <scope>NUCLEOTIDE SEQUENCE [LARGE SCALE GENOMIC DNA]</scope>
    <source>
        <strain evidence="2 3">So ceGT47</strain>
    </source>
</reference>
<feature type="domain" description="Metallo-beta-lactamase" evidence="1">
    <location>
        <begin position="19"/>
        <end position="205"/>
    </location>
</feature>
<dbReference type="InterPro" id="IPR001279">
    <property type="entry name" value="Metallo-B-lactamas"/>
</dbReference>